<dbReference type="EMBL" id="QAMZ01000003">
    <property type="protein sequence ID" value="PWL55787.1"/>
    <property type="molecule type" value="Genomic_DNA"/>
</dbReference>
<accession>A0A316MBC1</accession>
<dbReference type="AlphaFoldDB" id="A0A316MBC1"/>
<reference evidence="1 2" key="1">
    <citation type="submission" date="2018-03" db="EMBL/GenBank/DDBJ databases">
        <title>The uncultured portion of the human microbiome is neutrally assembled.</title>
        <authorList>
            <person name="Jeraldo P."/>
            <person name="Boardman L."/>
            <person name="White B.A."/>
            <person name="Nelson H."/>
            <person name="Goldenfeld N."/>
            <person name="Chia N."/>
        </authorList>
    </citation>
    <scope>NUCLEOTIDE SEQUENCE [LARGE SCALE GENOMIC DNA]</scope>
    <source>
        <strain evidence="1">CIM:MAG 903</strain>
    </source>
</reference>
<sequence length="126" mass="15050">MTDYPLTTLEAFETLDKNPTYRAINAEGHTLELRGPEKFIIHRRVKMAKDKHVSLNDNWRIVKPISYELANELFKKLRTIEIRFDDGTKRFYEKMSPNSHVIIESDLPHFTNCLFYCLCYYEEEEN</sequence>
<name>A0A316MBC1_9CLOT</name>
<comment type="caution">
    <text evidence="1">The sequence shown here is derived from an EMBL/GenBank/DDBJ whole genome shotgun (WGS) entry which is preliminary data.</text>
</comment>
<protein>
    <submittedName>
        <fullName evidence="1">Uncharacterized protein</fullName>
    </submittedName>
</protein>
<gene>
    <name evidence="1" type="ORF">DBY38_00405</name>
</gene>
<organism evidence="1 2">
    <name type="scientific">Clostridium cadaveris</name>
    <dbReference type="NCBI Taxonomy" id="1529"/>
    <lineage>
        <taxon>Bacteria</taxon>
        <taxon>Bacillati</taxon>
        <taxon>Bacillota</taxon>
        <taxon>Clostridia</taxon>
        <taxon>Eubacteriales</taxon>
        <taxon>Clostridiaceae</taxon>
        <taxon>Clostridium</taxon>
    </lineage>
</organism>
<evidence type="ECO:0000313" key="2">
    <source>
        <dbReference type="Proteomes" id="UP000246114"/>
    </source>
</evidence>
<dbReference type="Proteomes" id="UP000246114">
    <property type="component" value="Unassembled WGS sequence"/>
</dbReference>
<evidence type="ECO:0000313" key="1">
    <source>
        <dbReference type="EMBL" id="PWL55787.1"/>
    </source>
</evidence>
<proteinExistence type="predicted"/>